<evidence type="ECO:0000313" key="3">
    <source>
        <dbReference type="EMBL" id="WHY87253.1"/>
    </source>
</evidence>
<dbReference type="AlphaFoldDB" id="A0AA95SDL6"/>
<feature type="signal peptide" evidence="2">
    <location>
        <begin position="1"/>
        <end position="19"/>
    </location>
</feature>
<organism evidence="3 4">
    <name type="scientific">Neobacillus novalis</name>
    <dbReference type="NCBI Taxonomy" id="220687"/>
    <lineage>
        <taxon>Bacteria</taxon>
        <taxon>Bacillati</taxon>
        <taxon>Bacillota</taxon>
        <taxon>Bacilli</taxon>
        <taxon>Bacillales</taxon>
        <taxon>Bacillaceae</taxon>
        <taxon>Neobacillus</taxon>
    </lineage>
</organism>
<feature type="region of interest" description="Disordered" evidence="1">
    <location>
        <begin position="46"/>
        <end position="102"/>
    </location>
</feature>
<evidence type="ECO:0000313" key="4">
    <source>
        <dbReference type="Proteomes" id="UP001178288"/>
    </source>
</evidence>
<evidence type="ECO:0008006" key="5">
    <source>
        <dbReference type="Google" id="ProtNLM"/>
    </source>
</evidence>
<dbReference type="KEGG" id="nnv:QNH39_05180"/>
<protein>
    <recommendedName>
        <fullName evidence="5">Lipoprotein</fullName>
    </recommendedName>
</protein>
<dbReference type="RefSeq" id="WP_066083251.1">
    <property type="nucleotide sequence ID" value="NZ_CP126114.1"/>
</dbReference>
<keyword evidence="2" id="KW-0732">Signal</keyword>
<name>A0AA95SDL6_9BACI</name>
<feature type="chain" id="PRO_5041692741" description="Lipoprotein" evidence="2">
    <location>
        <begin position="20"/>
        <end position="102"/>
    </location>
</feature>
<sequence>MKKLLLSSLALTLSATLFGCSRTEKVQEQGAINHERHQQKIIIRNNVNDPLPPEVQDVDAMPNNSGPQLIPKADPNKPIVITKMPYSNKGNGNSIGSEIKSR</sequence>
<accession>A0AA95SDL6</accession>
<evidence type="ECO:0000256" key="1">
    <source>
        <dbReference type="SAM" id="MobiDB-lite"/>
    </source>
</evidence>
<proteinExistence type="predicted"/>
<dbReference type="PROSITE" id="PS51257">
    <property type="entry name" value="PROKAR_LIPOPROTEIN"/>
    <property type="match status" value="1"/>
</dbReference>
<keyword evidence="4" id="KW-1185">Reference proteome</keyword>
<evidence type="ECO:0000256" key="2">
    <source>
        <dbReference type="SAM" id="SignalP"/>
    </source>
</evidence>
<reference evidence="3" key="1">
    <citation type="submission" date="2023-05" db="EMBL/GenBank/DDBJ databases">
        <title>Comparative genomics of Bacillaceae isolates and their secondary metabolite potential.</title>
        <authorList>
            <person name="Song L."/>
            <person name="Nielsen L.J."/>
            <person name="Mohite O."/>
            <person name="Xu X."/>
            <person name="Weber T."/>
            <person name="Kovacs A.T."/>
        </authorList>
    </citation>
    <scope>NUCLEOTIDE SEQUENCE</scope>
    <source>
        <strain evidence="3">XLM17</strain>
    </source>
</reference>
<dbReference type="EMBL" id="CP126114">
    <property type="protein sequence ID" value="WHY87253.1"/>
    <property type="molecule type" value="Genomic_DNA"/>
</dbReference>
<gene>
    <name evidence="3" type="ORF">QNH39_05180</name>
</gene>
<dbReference type="Proteomes" id="UP001178288">
    <property type="component" value="Chromosome"/>
</dbReference>